<dbReference type="EMBL" id="CM055734">
    <property type="protein sequence ID" value="KAJ8009337.1"/>
    <property type="molecule type" value="Genomic_DNA"/>
</dbReference>
<evidence type="ECO:0000313" key="1">
    <source>
        <dbReference type="EMBL" id="KAJ8009337.1"/>
    </source>
</evidence>
<comment type="caution">
    <text evidence="1">The sequence shown here is derived from an EMBL/GenBank/DDBJ whole genome shotgun (WGS) entry which is preliminary data.</text>
</comment>
<keyword evidence="2" id="KW-1185">Reference proteome</keyword>
<proteinExistence type="predicted"/>
<accession>A0ACC2H0J6</accession>
<organism evidence="1 2">
    <name type="scientific">Dallia pectoralis</name>
    <name type="common">Alaska blackfish</name>
    <dbReference type="NCBI Taxonomy" id="75939"/>
    <lineage>
        <taxon>Eukaryota</taxon>
        <taxon>Metazoa</taxon>
        <taxon>Chordata</taxon>
        <taxon>Craniata</taxon>
        <taxon>Vertebrata</taxon>
        <taxon>Euteleostomi</taxon>
        <taxon>Actinopterygii</taxon>
        <taxon>Neopterygii</taxon>
        <taxon>Teleostei</taxon>
        <taxon>Protacanthopterygii</taxon>
        <taxon>Esociformes</taxon>
        <taxon>Umbridae</taxon>
        <taxon>Dallia</taxon>
    </lineage>
</organism>
<sequence>MYILLEHNLSFTFLLPDPLPEPTSFEYTPDETGSSYHSDEFLCPSQGCRVSLVPSAAHLFSGSHNSLVHTPGKHTHTHICLRPRVVLFRSKASSASIKCEQPRLRRHTTH</sequence>
<name>A0ACC2H0J6_DALPE</name>
<dbReference type="Proteomes" id="UP001157502">
    <property type="component" value="Chromosome 7"/>
</dbReference>
<gene>
    <name evidence="1" type="ORF">DPEC_G00087840</name>
</gene>
<protein>
    <submittedName>
        <fullName evidence="1">Uncharacterized protein</fullName>
    </submittedName>
</protein>
<reference evidence="1" key="1">
    <citation type="submission" date="2021-05" db="EMBL/GenBank/DDBJ databases">
        <authorList>
            <person name="Pan Q."/>
            <person name="Jouanno E."/>
            <person name="Zahm M."/>
            <person name="Klopp C."/>
            <person name="Cabau C."/>
            <person name="Louis A."/>
            <person name="Berthelot C."/>
            <person name="Parey E."/>
            <person name="Roest Crollius H."/>
            <person name="Montfort J."/>
            <person name="Robinson-Rechavi M."/>
            <person name="Bouchez O."/>
            <person name="Lampietro C."/>
            <person name="Lopez Roques C."/>
            <person name="Donnadieu C."/>
            <person name="Postlethwait J."/>
            <person name="Bobe J."/>
            <person name="Dillon D."/>
            <person name="Chandos A."/>
            <person name="von Hippel F."/>
            <person name="Guiguen Y."/>
        </authorList>
    </citation>
    <scope>NUCLEOTIDE SEQUENCE</scope>
    <source>
        <strain evidence="1">YG-Jan2019</strain>
    </source>
</reference>
<evidence type="ECO:0000313" key="2">
    <source>
        <dbReference type="Proteomes" id="UP001157502"/>
    </source>
</evidence>